<sequence length="478" mass="53791">MVKLKDKALAGGSVTDVSTNPKSLSAGRDSYLDIGGDFVVNELSPNKKLIVPELILKVLPQIRKLAMLDDNLSLALNDLVLLTNTGHKIKFDPQVPADQVKKMRDHLNEKCKTWVDGIANTDNFVSKLIAQAYLTGCISNEWVIDNDLKGIKSCFMVEPENIRWVYDKRKQRYFPYQYIVGTKGDTPIGSNVKDFYMKLNPKTYKYFAINGYSEVPYGIPPWLPALRTIAKLYRMDQNVDNLLTLMGLVGFLEVKVAKPTQEDGESDNAYISKLDGFLLKTQREIMKGVSNGVVTGFQDDHEFNFHTATKDMNGVSELYSEAQRKVANSLKYPGTFMGLNTTGGTETGLSIIFTKMLSQLRAVQSIVAADLEIGYRYELLLAGFNFKTLKVEFNPSTITDILKTEQANEYKIRNTSNKYQMGIISQEQAADELGYDAPAQKEPRAPIEENGAQQTREKEKDESDKRTREKNKPQPKVK</sequence>
<protein>
    <submittedName>
        <fullName evidence="2">Portal protein</fullName>
    </submittedName>
</protein>
<evidence type="ECO:0000256" key="1">
    <source>
        <dbReference type="SAM" id="MobiDB-lite"/>
    </source>
</evidence>
<feature type="region of interest" description="Disordered" evidence="1">
    <location>
        <begin position="430"/>
        <end position="478"/>
    </location>
</feature>
<organism evidence="2">
    <name type="scientific">Ackermannviridae sp. ctClB2</name>
    <dbReference type="NCBI Taxonomy" id="2825752"/>
    <lineage>
        <taxon>Viruses</taxon>
        <taxon>Duplodnaviria</taxon>
        <taxon>Heunggongvirae</taxon>
        <taxon>Uroviricota</taxon>
        <taxon>Caudoviricetes</taxon>
        <taxon>Pantevenvirales</taxon>
        <taxon>Ackermannviridae</taxon>
    </lineage>
</organism>
<evidence type="ECO:0000313" key="2">
    <source>
        <dbReference type="EMBL" id="DAE00179.1"/>
    </source>
</evidence>
<reference evidence="2" key="1">
    <citation type="journal article" date="2021" name="Proc. Natl. Acad. Sci. U.S.A.">
        <title>A Catalog of Tens of Thousands of Viruses from Human Metagenomes Reveals Hidden Associations with Chronic Diseases.</title>
        <authorList>
            <person name="Tisza M.J."/>
            <person name="Buck C.B."/>
        </authorList>
    </citation>
    <scope>NUCLEOTIDE SEQUENCE</scope>
    <source>
        <strain evidence="2">CtClB2</strain>
    </source>
</reference>
<feature type="compositionally biased region" description="Basic and acidic residues" evidence="1">
    <location>
        <begin position="455"/>
        <end position="472"/>
    </location>
</feature>
<proteinExistence type="predicted"/>
<name>A0A8S5P153_9CAUD</name>
<dbReference type="EMBL" id="BK015300">
    <property type="protein sequence ID" value="DAE00179.1"/>
    <property type="molecule type" value="Genomic_DNA"/>
</dbReference>
<accession>A0A8S5P153</accession>